<reference evidence="2" key="2">
    <citation type="submission" date="2023-05" db="EMBL/GenBank/DDBJ databases">
        <authorList>
            <consortium name="Lawrence Berkeley National Laboratory"/>
            <person name="Steindorff A."/>
            <person name="Hensen N."/>
            <person name="Bonometti L."/>
            <person name="Westerberg I."/>
            <person name="Brannstrom I.O."/>
            <person name="Guillou S."/>
            <person name="Cros-Aarteil S."/>
            <person name="Calhoun S."/>
            <person name="Haridas S."/>
            <person name="Kuo A."/>
            <person name="Mondo S."/>
            <person name="Pangilinan J."/>
            <person name="Riley R."/>
            <person name="Labutti K."/>
            <person name="Andreopoulos B."/>
            <person name="Lipzen A."/>
            <person name="Chen C."/>
            <person name="Yanf M."/>
            <person name="Daum C."/>
            <person name="Ng V."/>
            <person name="Clum A."/>
            <person name="Ohm R."/>
            <person name="Martin F."/>
            <person name="Silar P."/>
            <person name="Natvig D."/>
            <person name="Lalanne C."/>
            <person name="Gautier V."/>
            <person name="Ament-Velasquez S.L."/>
            <person name="Kruys A."/>
            <person name="Hutchinson M.I."/>
            <person name="Powell A.J."/>
            <person name="Barry K."/>
            <person name="Miller A.N."/>
            <person name="Grigoriev I.V."/>
            <person name="Debuchy R."/>
            <person name="Gladieux P."/>
            <person name="Thoren M.H."/>
            <person name="Johannesson H."/>
        </authorList>
    </citation>
    <scope>NUCLEOTIDE SEQUENCE</scope>
    <source>
        <strain evidence="2">CBS 103.79</strain>
    </source>
</reference>
<sequence length="127" mass="13528">MDTSSATPTAVDKSPSLHSKTSSITLIPEQPQPTASAGSGELPRYIHYERTGDPNPEAQPKHKSRFNKLMSKFQSPAVKRTVAVRERELLEEERTGIKKHTTGSAASDPGPATAAHYAFSGGGSALV</sequence>
<dbReference type="EMBL" id="MU856061">
    <property type="protein sequence ID" value="KAK3897819.1"/>
    <property type="molecule type" value="Genomic_DNA"/>
</dbReference>
<protein>
    <submittedName>
        <fullName evidence="2">Uncharacterized protein</fullName>
    </submittedName>
</protein>
<dbReference type="Proteomes" id="UP001303889">
    <property type="component" value="Unassembled WGS sequence"/>
</dbReference>
<feature type="region of interest" description="Disordered" evidence="1">
    <location>
        <begin position="1"/>
        <end position="62"/>
    </location>
</feature>
<evidence type="ECO:0000313" key="2">
    <source>
        <dbReference type="EMBL" id="KAK3897819.1"/>
    </source>
</evidence>
<evidence type="ECO:0000256" key="1">
    <source>
        <dbReference type="SAM" id="MobiDB-lite"/>
    </source>
</evidence>
<evidence type="ECO:0000313" key="3">
    <source>
        <dbReference type="Proteomes" id="UP001303889"/>
    </source>
</evidence>
<gene>
    <name evidence="2" type="ORF">C8A05DRAFT_38606</name>
</gene>
<organism evidence="2 3">
    <name type="scientific">Staphylotrichum tortipilum</name>
    <dbReference type="NCBI Taxonomy" id="2831512"/>
    <lineage>
        <taxon>Eukaryota</taxon>
        <taxon>Fungi</taxon>
        <taxon>Dikarya</taxon>
        <taxon>Ascomycota</taxon>
        <taxon>Pezizomycotina</taxon>
        <taxon>Sordariomycetes</taxon>
        <taxon>Sordariomycetidae</taxon>
        <taxon>Sordariales</taxon>
        <taxon>Chaetomiaceae</taxon>
        <taxon>Staphylotrichum</taxon>
    </lineage>
</organism>
<reference evidence="2" key="1">
    <citation type="journal article" date="2023" name="Mol. Phylogenet. Evol.">
        <title>Genome-scale phylogeny and comparative genomics of the fungal order Sordariales.</title>
        <authorList>
            <person name="Hensen N."/>
            <person name="Bonometti L."/>
            <person name="Westerberg I."/>
            <person name="Brannstrom I.O."/>
            <person name="Guillou S."/>
            <person name="Cros-Aarteil S."/>
            <person name="Calhoun S."/>
            <person name="Haridas S."/>
            <person name="Kuo A."/>
            <person name="Mondo S."/>
            <person name="Pangilinan J."/>
            <person name="Riley R."/>
            <person name="LaButti K."/>
            <person name="Andreopoulos B."/>
            <person name="Lipzen A."/>
            <person name="Chen C."/>
            <person name="Yan M."/>
            <person name="Daum C."/>
            <person name="Ng V."/>
            <person name="Clum A."/>
            <person name="Steindorff A."/>
            <person name="Ohm R.A."/>
            <person name="Martin F."/>
            <person name="Silar P."/>
            <person name="Natvig D.O."/>
            <person name="Lalanne C."/>
            <person name="Gautier V."/>
            <person name="Ament-Velasquez S.L."/>
            <person name="Kruys A."/>
            <person name="Hutchinson M.I."/>
            <person name="Powell A.J."/>
            <person name="Barry K."/>
            <person name="Miller A.N."/>
            <person name="Grigoriev I.V."/>
            <person name="Debuchy R."/>
            <person name="Gladieux P."/>
            <person name="Hiltunen Thoren M."/>
            <person name="Johannesson H."/>
        </authorList>
    </citation>
    <scope>NUCLEOTIDE SEQUENCE</scope>
    <source>
        <strain evidence="2">CBS 103.79</strain>
    </source>
</reference>
<keyword evidence="3" id="KW-1185">Reference proteome</keyword>
<proteinExistence type="predicted"/>
<dbReference type="AlphaFoldDB" id="A0AAN6MCA2"/>
<comment type="caution">
    <text evidence="2">The sequence shown here is derived from an EMBL/GenBank/DDBJ whole genome shotgun (WGS) entry which is preliminary data.</text>
</comment>
<accession>A0AAN6MCA2</accession>
<name>A0AAN6MCA2_9PEZI</name>
<feature type="compositionally biased region" description="Polar residues" evidence="1">
    <location>
        <begin position="16"/>
        <end position="25"/>
    </location>
</feature>
<feature type="region of interest" description="Disordered" evidence="1">
    <location>
        <begin position="92"/>
        <end position="112"/>
    </location>
</feature>